<protein>
    <recommendedName>
        <fullName evidence="3">LPP20 lipoprotein</fullName>
    </recommendedName>
</protein>
<accession>A0A7Y3YQ94</accession>
<evidence type="ECO:0008006" key="3">
    <source>
        <dbReference type="Google" id="ProtNLM"/>
    </source>
</evidence>
<dbReference type="RefSeq" id="WP_171368342.1">
    <property type="nucleotide sequence ID" value="NZ_VTXW01000014.1"/>
</dbReference>
<organism evidence="1 2">
    <name type="scientific">Vibrio chagasii</name>
    <dbReference type="NCBI Taxonomy" id="170679"/>
    <lineage>
        <taxon>Bacteria</taxon>
        <taxon>Pseudomonadati</taxon>
        <taxon>Pseudomonadota</taxon>
        <taxon>Gammaproteobacteria</taxon>
        <taxon>Vibrionales</taxon>
        <taxon>Vibrionaceae</taxon>
        <taxon>Vibrio</taxon>
    </lineage>
</organism>
<reference evidence="1 2" key="1">
    <citation type="submission" date="2019-09" db="EMBL/GenBank/DDBJ databases">
        <title>Draft genome sequencing and comparative genomics of hatchery-associated Vibrios.</title>
        <authorList>
            <person name="Kehlet-Delgado H."/>
            <person name="Mueller R.S."/>
        </authorList>
    </citation>
    <scope>NUCLEOTIDE SEQUENCE [LARGE SCALE GENOMIC DNA]</scope>
    <source>
        <strain evidence="1 2">00-90-10</strain>
    </source>
</reference>
<proteinExistence type="predicted"/>
<comment type="caution">
    <text evidence="1">The sequence shown here is derived from an EMBL/GenBank/DDBJ whole genome shotgun (WGS) entry which is preliminary data.</text>
</comment>
<dbReference type="Proteomes" id="UP000525336">
    <property type="component" value="Unassembled WGS sequence"/>
</dbReference>
<dbReference type="AlphaFoldDB" id="A0A7Y3YQ94"/>
<evidence type="ECO:0000313" key="2">
    <source>
        <dbReference type="Proteomes" id="UP000525336"/>
    </source>
</evidence>
<dbReference type="PROSITE" id="PS51257">
    <property type="entry name" value="PROKAR_LIPOPROTEIN"/>
    <property type="match status" value="1"/>
</dbReference>
<sequence length="202" mass="21724">MKKLFMLSVVAAALTGCQTTQQSTQQVVTPVVHECYYFGSSANTVPAPAWICNAEVNRDEYMRSAVGFSGNTAGGIAHQKNLAIQQGQKELADQVKAEIITSVKNKTGTLGVDGAAGGAQATSADLDSVSNVVLEGVETIRSLRGPDGYFYVLVGLPRQVFKQNVETVIDEYQEQQPKQIKQVVSVEQNQKLADDIAKALDM</sequence>
<dbReference type="EMBL" id="VTXW01000014">
    <property type="protein sequence ID" value="NOH34684.1"/>
    <property type="molecule type" value="Genomic_DNA"/>
</dbReference>
<name>A0A7Y3YQ94_9VIBR</name>
<evidence type="ECO:0000313" key="1">
    <source>
        <dbReference type="EMBL" id="NOH34684.1"/>
    </source>
</evidence>
<gene>
    <name evidence="1" type="ORF">F0245_15145</name>
</gene>